<dbReference type="PROSITE" id="PS50043">
    <property type="entry name" value="HTH_LUXR_2"/>
    <property type="match status" value="1"/>
</dbReference>
<dbReference type="EMBL" id="WHOR01000022">
    <property type="protein sequence ID" value="NUB18614.1"/>
    <property type="molecule type" value="Genomic_DNA"/>
</dbReference>
<reference evidence="5 6" key="1">
    <citation type="submission" date="2019-10" db="EMBL/GenBank/DDBJ databases">
        <title>Genome sequence of Azospirillum formosense CC-Nfb-7.</title>
        <authorList>
            <person name="Ambrosini A."/>
            <person name="Sant'Anna F.H."/>
            <person name="Cassan F.D."/>
            <person name="Souza E.M."/>
            <person name="Passaglia L.M.P."/>
        </authorList>
    </citation>
    <scope>NUCLEOTIDE SEQUENCE [LARGE SCALE GENOMIC DNA]</scope>
    <source>
        <strain evidence="5 6">CC-NFb-7</strain>
    </source>
</reference>
<dbReference type="PROSITE" id="PS00622">
    <property type="entry name" value="HTH_LUXR_1"/>
    <property type="match status" value="1"/>
</dbReference>
<organism evidence="5 6">
    <name type="scientific">Azospirillum formosense</name>
    <dbReference type="NCBI Taxonomy" id="861533"/>
    <lineage>
        <taxon>Bacteria</taxon>
        <taxon>Pseudomonadati</taxon>
        <taxon>Pseudomonadota</taxon>
        <taxon>Alphaproteobacteria</taxon>
        <taxon>Rhodospirillales</taxon>
        <taxon>Azospirillaceae</taxon>
        <taxon>Azospirillum</taxon>
    </lineage>
</organism>
<sequence>MAVHSYSVRLGEPMDGQWWNAIFHQLNEADAAPALEGVLEDTTKALAANSYAFFSGVLVHDIRQEPGTIFQRPPLCVHRFPQAWQERYYAEGYYKDDLVIRTGLRSVLPVRWSELERAATGRAQRIFAEAREHGLKAGVSVAVHGDARTFSMLSLTFPEEGEATERHIDAHVHQVHLLVLHLHAAARRIEAATAPAAATAALTPREQEVLRWMANGKTYGQIGDILGITERTVREHLDRAANKLGVDSKVQLVAEAVARGLTVA</sequence>
<dbReference type="SUPFAM" id="SSF75516">
    <property type="entry name" value="Pheromone-binding domain of LuxR-like quorum-sensing transcription factors"/>
    <property type="match status" value="1"/>
</dbReference>
<keyword evidence="6" id="KW-1185">Reference proteome</keyword>
<evidence type="ECO:0000256" key="3">
    <source>
        <dbReference type="ARBA" id="ARBA00023163"/>
    </source>
</evidence>
<dbReference type="PANTHER" id="PTHR44688">
    <property type="entry name" value="DNA-BINDING TRANSCRIPTIONAL ACTIVATOR DEVR_DOSR"/>
    <property type="match status" value="1"/>
</dbReference>
<evidence type="ECO:0000313" key="6">
    <source>
        <dbReference type="Proteomes" id="UP000639419"/>
    </source>
</evidence>
<dbReference type="PANTHER" id="PTHR44688:SF16">
    <property type="entry name" value="DNA-BINDING TRANSCRIPTIONAL ACTIVATOR DEVR_DOSR"/>
    <property type="match status" value="1"/>
</dbReference>
<dbReference type="CDD" id="cd06170">
    <property type="entry name" value="LuxR_C_like"/>
    <property type="match status" value="1"/>
</dbReference>
<dbReference type="InterPro" id="IPR000792">
    <property type="entry name" value="Tscrpt_reg_LuxR_C"/>
</dbReference>
<dbReference type="InterPro" id="IPR016032">
    <property type="entry name" value="Sig_transdc_resp-reg_C-effctor"/>
</dbReference>
<evidence type="ECO:0000256" key="2">
    <source>
        <dbReference type="ARBA" id="ARBA00023125"/>
    </source>
</evidence>
<feature type="domain" description="HTH luxR-type" evidence="4">
    <location>
        <begin position="195"/>
        <end position="260"/>
    </location>
</feature>
<dbReference type="Gene3D" id="3.30.450.80">
    <property type="entry name" value="Transcription factor LuxR-like, autoinducer-binding domain"/>
    <property type="match status" value="1"/>
</dbReference>
<keyword evidence="1" id="KW-0805">Transcription regulation</keyword>
<keyword evidence="3" id="KW-0804">Transcription</keyword>
<evidence type="ECO:0000313" key="5">
    <source>
        <dbReference type="EMBL" id="NUB18614.1"/>
    </source>
</evidence>
<dbReference type="InterPro" id="IPR036693">
    <property type="entry name" value="TF_LuxR_autoind-bd_dom_sf"/>
</dbReference>
<dbReference type="Proteomes" id="UP000639419">
    <property type="component" value="Unassembled WGS sequence"/>
</dbReference>
<dbReference type="SUPFAM" id="SSF46894">
    <property type="entry name" value="C-terminal effector domain of the bipartite response regulators"/>
    <property type="match status" value="1"/>
</dbReference>
<protein>
    <recommendedName>
        <fullName evidence="4">HTH luxR-type domain-containing protein</fullName>
    </recommendedName>
</protein>
<evidence type="ECO:0000256" key="1">
    <source>
        <dbReference type="ARBA" id="ARBA00023015"/>
    </source>
</evidence>
<dbReference type="SMART" id="SM00421">
    <property type="entry name" value="HTH_LUXR"/>
    <property type="match status" value="1"/>
</dbReference>
<keyword evidence="2" id="KW-0238">DNA-binding</keyword>
<evidence type="ECO:0000259" key="4">
    <source>
        <dbReference type="PROSITE" id="PS50043"/>
    </source>
</evidence>
<accession>A0ABX2KUU7</accession>
<dbReference type="InterPro" id="IPR005143">
    <property type="entry name" value="TF_LuxR_autoind-bd_dom"/>
</dbReference>
<dbReference type="Gene3D" id="1.10.10.10">
    <property type="entry name" value="Winged helix-like DNA-binding domain superfamily/Winged helix DNA-binding domain"/>
    <property type="match status" value="1"/>
</dbReference>
<dbReference type="Pfam" id="PF03472">
    <property type="entry name" value="Autoind_bind"/>
    <property type="match status" value="1"/>
</dbReference>
<dbReference type="Pfam" id="PF00196">
    <property type="entry name" value="GerE"/>
    <property type="match status" value="1"/>
</dbReference>
<proteinExistence type="predicted"/>
<name>A0ABX2KUU7_9PROT</name>
<dbReference type="PRINTS" id="PR00038">
    <property type="entry name" value="HTHLUXR"/>
</dbReference>
<gene>
    <name evidence="5" type="ORF">GBZ26_05185</name>
</gene>
<comment type="caution">
    <text evidence="5">The sequence shown here is derived from an EMBL/GenBank/DDBJ whole genome shotgun (WGS) entry which is preliminary data.</text>
</comment>
<dbReference type="InterPro" id="IPR036388">
    <property type="entry name" value="WH-like_DNA-bd_sf"/>
</dbReference>